<dbReference type="InterPro" id="IPR058207">
    <property type="entry name" value="PID_CTERM"/>
</dbReference>
<keyword evidence="1" id="KW-1133">Transmembrane helix</keyword>
<dbReference type="NCBIfam" id="NF046080">
    <property type="entry name" value="PID_CTERM"/>
    <property type="match status" value="1"/>
</dbReference>
<evidence type="ECO:0000256" key="1">
    <source>
        <dbReference type="SAM" id="Phobius"/>
    </source>
</evidence>
<feature type="transmembrane region" description="Helical" evidence="1">
    <location>
        <begin position="36"/>
        <end position="53"/>
    </location>
</feature>
<gene>
    <name evidence="2" type="ORF">FDT66_09710</name>
</gene>
<dbReference type="RefSeq" id="WP_138535997.1">
    <property type="nucleotide sequence ID" value="NZ_VANR01000005.1"/>
</dbReference>
<accession>A0A5S3N3L9</accession>
<organism evidence="2 3">
    <name type="scientific">Polaribacter aestuariivivens</name>
    <dbReference type="NCBI Taxonomy" id="2304626"/>
    <lineage>
        <taxon>Bacteria</taxon>
        <taxon>Pseudomonadati</taxon>
        <taxon>Bacteroidota</taxon>
        <taxon>Flavobacteriia</taxon>
        <taxon>Flavobacteriales</taxon>
        <taxon>Flavobacteriaceae</taxon>
    </lineage>
</organism>
<dbReference type="EMBL" id="VANR01000005">
    <property type="protein sequence ID" value="TMM29392.1"/>
    <property type="molecule type" value="Genomic_DNA"/>
</dbReference>
<proteinExistence type="predicted"/>
<sequence length="59" mass="6333">MSIKKIFLIIILIIPFTGFGQIVPPPVPPPPPPGLPIDGFTGALFLLGVIYGIHKKIKT</sequence>
<dbReference type="AlphaFoldDB" id="A0A5S3N3L9"/>
<protein>
    <submittedName>
        <fullName evidence="2">Uncharacterized protein</fullName>
    </submittedName>
</protein>
<comment type="caution">
    <text evidence="2">The sequence shown here is derived from an EMBL/GenBank/DDBJ whole genome shotgun (WGS) entry which is preliminary data.</text>
</comment>
<dbReference type="Proteomes" id="UP000307140">
    <property type="component" value="Unassembled WGS sequence"/>
</dbReference>
<keyword evidence="1" id="KW-0812">Transmembrane</keyword>
<name>A0A5S3N3L9_9FLAO</name>
<reference evidence="2 3" key="1">
    <citation type="submission" date="2019-05" db="EMBL/GenBank/DDBJ databases">
        <title>Polaribacter aestuariivivens sp. nov., isolated from a tidal flat.</title>
        <authorList>
            <person name="Yoon J.-H."/>
        </authorList>
    </citation>
    <scope>NUCLEOTIDE SEQUENCE [LARGE SCALE GENOMIC DNA]</scope>
    <source>
        <strain evidence="2 3">DBTF-3</strain>
    </source>
</reference>
<keyword evidence="1" id="KW-0472">Membrane</keyword>
<evidence type="ECO:0000313" key="3">
    <source>
        <dbReference type="Proteomes" id="UP000307140"/>
    </source>
</evidence>
<keyword evidence="3" id="KW-1185">Reference proteome</keyword>
<evidence type="ECO:0000313" key="2">
    <source>
        <dbReference type="EMBL" id="TMM29392.1"/>
    </source>
</evidence>